<sequence>MSLLFEYAVNQFSLADASLHTASEATLSPSGRQIPVRPIATFASHHDELSHPDREWTCIPLHSLDTATPTGEFVAYTDHEVRGEIFIVEQDGDIEPIAADEFGATQLADRIRFWHSDYLPETYPPGYDAPIDDHEDPRHPVANTDLLTEFRDYITNERAATRASHETRARNHSARALYEQGGSAIPELTCRGVDDGEYRFRVTLDPELEDRRDGDWAYFIESEFDIYQDNEVLIHADSEDAPDPFPVPAEVARIRGLTIWLTIKWGSIDDTAMVSAYLEGDHTVGCSELLNPVPFNREFAAIDDLQDDPFREVLVGDRPLTFSNEAAAMSASFDDELNQEQQLAVEYALLADDLFCIHGPPGTGKTRTLVEIIRRAVAAGEDVLVCADSNQALDNLVVGNSTPGNPDAGSLHAYGQHGTAEFTLDRVNAERSAHDIVRTQYHDVTERAEVVAATNSSAATLAREFTLLVLDEATQATCTASCIPLARVDRAVLAGDHRQLPPFSATEDPPVSSYGLSLFEHVYADGGVYEGVGLQLKTQYRMHPDIAYFSNRQFYDRSLRTGRVVKPLEDKPAIEGYDIGGTVDVIDHSRANEAEAHLVVHLVQDILKAVPPEEVGVITPYAAHAWLLRDLLNEQINCANAITVDTIDSFQGSEKTAVVISLVRSNAEGDIGFLGRPDDGPRRLNVALTRAKRYCAVVGDFHTLRYDTDGKCTGLYRDFRNFFESTGRLNDVDPAFL</sequence>
<dbReference type="Proteomes" id="UP000663292">
    <property type="component" value="Plasmid pHSR-Est01"/>
</dbReference>
<evidence type="ECO:0000256" key="1">
    <source>
        <dbReference type="ARBA" id="ARBA00007913"/>
    </source>
</evidence>
<keyword evidence="3" id="KW-0378">Hydrolase</keyword>
<dbReference type="GO" id="GO:0043139">
    <property type="term" value="F:5'-3' DNA helicase activity"/>
    <property type="evidence" value="ECO:0007669"/>
    <property type="project" value="TreeGrafter"/>
</dbReference>
<keyword evidence="7" id="KW-0614">Plasmid</keyword>
<feature type="domain" description="AAA+ ATPase" evidence="6">
    <location>
        <begin position="351"/>
        <end position="504"/>
    </location>
</feature>
<name>A0A897NTW9_9EURY</name>
<evidence type="ECO:0000313" key="7">
    <source>
        <dbReference type="EMBL" id="QSG16352.1"/>
    </source>
</evidence>
<evidence type="ECO:0000259" key="6">
    <source>
        <dbReference type="SMART" id="SM00382"/>
    </source>
</evidence>
<protein>
    <submittedName>
        <fullName evidence="7">UvrD/REP helicase</fullName>
    </submittedName>
</protein>
<dbReference type="GO" id="GO:0016787">
    <property type="term" value="F:hydrolase activity"/>
    <property type="evidence" value="ECO:0007669"/>
    <property type="project" value="UniProtKB-KW"/>
</dbReference>
<dbReference type="GO" id="GO:0005524">
    <property type="term" value="F:ATP binding"/>
    <property type="evidence" value="ECO:0007669"/>
    <property type="project" value="UniProtKB-KW"/>
</dbReference>
<organism evidence="7 8">
    <name type="scientific">Halapricum desulfuricans</name>
    <dbReference type="NCBI Taxonomy" id="2841257"/>
    <lineage>
        <taxon>Archaea</taxon>
        <taxon>Methanobacteriati</taxon>
        <taxon>Methanobacteriota</taxon>
        <taxon>Stenosarchaea group</taxon>
        <taxon>Halobacteria</taxon>
        <taxon>Halobacteriales</taxon>
        <taxon>Haloarculaceae</taxon>
        <taxon>Halapricum</taxon>
    </lineage>
</organism>
<dbReference type="PANTHER" id="PTHR43788:SF8">
    <property type="entry name" value="DNA-BINDING PROTEIN SMUBP-2"/>
    <property type="match status" value="1"/>
</dbReference>
<keyword evidence="8" id="KW-1185">Reference proteome</keyword>
<keyword evidence="2" id="KW-0547">Nucleotide-binding</keyword>
<dbReference type="SUPFAM" id="SSF52540">
    <property type="entry name" value="P-loop containing nucleoside triphosphate hydrolases"/>
    <property type="match status" value="1"/>
</dbReference>
<reference evidence="7 8" key="1">
    <citation type="submission" date="2020-11" db="EMBL/GenBank/DDBJ databases">
        <title>Carbohydrate-dependent, anaerobic sulfur respiration: A novel catabolism in halophilic archaea.</title>
        <authorList>
            <person name="Sorokin D.Y."/>
            <person name="Messina E."/>
            <person name="Smedile F."/>
            <person name="La Cono V."/>
            <person name="Hallsworth J.E."/>
            <person name="Yakimov M.M."/>
        </authorList>
    </citation>
    <scope>NUCLEOTIDE SEQUENCE [LARGE SCALE GENOMIC DNA]</scope>
    <source>
        <strain evidence="7 8">HSR-Est</strain>
        <plasmid evidence="7 8">pHSR-Est01</plasmid>
    </source>
</reference>
<evidence type="ECO:0000256" key="2">
    <source>
        <dbReference type="ARBA" id="ARBA00022741"/>
    </source>
</evidence>
<dbReference type="EMBL" id="CP064792">
    <property type="protein sequence ID" value="QSG16352.1"/>
    <property type="molecule type" value="Genomic_DNA"/>
</dbReference>
<proteinExistence type="inferred from homology"/>
<dbReference type="Gene3D" id="2.40.30.270">
    <property type="match status" value="1"/>
</dbReference>
<dbReference type="Gene3D" id="3.40.50.300">
    <property type="entry name" value="P-loop containing nucleotide triphosphate hydrolases"/>
    <property type="match status" value="3"/>
</dbReference>
<keyword evidence="4 7" id="KW-0347">Helicase</keyword>
<evidence type="ECO:0000313" key="8">
    <source>
        <dbReference type="Proteomes" id="UP000663292"/>
    </source>
</evidence>
<geneLocation type="plasmid" evidence="7 8">
    <name>pHSR-Est01</name>
</geneLocation>
<dbReference type="SMART" id="SM00382">
    <property type="entry name" value="AAA"/>
    <property type="match status" value="1"/>
</dbReference>
<accession>A0A897NTW9</accession>
<dbReference type="PANTHER" id="PTHR43788">
    <property type="entry name" value="DNA2/NAM7 HELICASE FAMILY MEMBER"/>
    <property type="match status" value="1"/>
</dbReference>
<dbReference type="InterPro" id="IPR003593">
    <property type="entry name" value="AAA+_ATPase"/>
</dbReference>
<dbReference type="InterPro" id="IPR047187">
    <property type="entry name" value="SF1_C_Upf1"/>
</dbReference>
<dbReference type="Pfam" id="PF13087">
    <property type="entry name" value="AAA_12"/>
    <property type="match status" value="1"/>
</dbReference>
<evidence type="ECO:0000256" key="4">
    <source>
        <dbReference type="ARBA" id="ARBA00022806"/>
    </source>
</evidence>
<dbReference type="GeneID" id="68859468"/>
<comment type="similarity">
    <text evidence="1">Belongs to the DNA2/NAM7 helicase family.</text>
</comment>
<dbReference type="CDD" id="cd18808">
    <property type="entry name" value="SF1_C_Upf1"/>
    <property type="match status" value="1"/>
</dbReference>
<dbReference type="RefSeq" id="WP_229123143.1">
    <property type="nucleotide sequence ID" value="NZ_CP064792.1"/>
</dbReference>
<evidence type="ECO:0000256" key="5">
    <source>
        <dbReference type="ARBA" id="ARBA00022840"/>
    </source>
</evidence>
<dbReference type="AlphaFoldDB" id="A0A897NTW9"/>
<evidence type="ECO:0000256" key="3">
    <source>
        <dbReference type="ARBA" id="ARBA00022801"/>
    </source>
</evidence>
<dbReference type="InterPro" id="IPR041677">
    <property type="entry name" value="DNA2/NAM7_AAA_11"/>
</dbReference>
<gene>
    <name evidence="7" type="ORF">HSEST_3088</name>
</gene>
<dbReference type="Pfam" id="PF13086">
    <property type="entry name" value="AAA_11"/>
    <property type="match status" value="2"/>
</dbReference>
<keyword evidence="5" id="KW-0067">ATP-binding</keyword>
<dbReference type="InterPro" id="IPR050534">
    <property type="entry name" value="Coronavir_polyprotein_1ab"/>
</dbReference>
<dbReference type="InterPro" id="IPR041679">
    <property type="entry name" value="DNA2/NAM7-like_C"/>
</dbReference>
<dbReference type="InterPro" id="IPR027417">
    <property type="entry name" value="P-loop_NTPase"/>
</dbReference>